<dbReference type="InterPro" id="IPR058155">
    <property type="entry name" value="Skg3/CAF120-like_PH"/>
</dbReference>
<dbReference type="OrthoDB" id="5563754at2759"/>
<accession>A0A9W8G1Z0</accession>
<comment type="caution">
    <text evidence="3">The sequence shown here is derived from an EMBL/GenBank/DDBJ whole genome shotgun (WGS) entry which is preliminary data.</text>
</comment>
<dbReference type="Pfam" id="PF25381">
    <property type="entry name" value="PH_26"/>
    <property type="match status" value="1"/>
</dbReference>
<evidence type="ECO:0000256" key="1">
    <source>
        <dbReference type="SAM" id="MobiDB-lite"/>
    </source>
</evidence>
<feature type="compositionally biased region" description="Acidic residues" evidence="1">
    <location>
        <begin position="1174"/>
        <end position="1183"/>
    </location>
</feature>
<dbReference type="SMART" id="SM00233">
    <property type="entry name" value="PH"/>
    <property type="match status" value="1"/>
</dbReference>
<gene>
    <name evidence="3" type="ORF">GGI25_005617</name>
</gene>
<evidence type="ECO:0000313" key="3">
    <source>
        <dbReference type="EMBL" id="KAJ2671095.1"/>
    </source>
</evidence>
<feature type="region of interest" description="Disordered" evidence="1">
    <location>
        <begin position="1029"/>
        <end position="1197"/>
    </location>
</feature>
<feature type="compositionally biased region" description="Polar residues" evidence="1">
    <location>
        <begin position="1187"/>
        <end position="1197"/>
    </location>
</feature>
<organism evidence="3 4">
    <name type="scientific">Coemansia spiralis</name>
    <dbReference type="NCBI Taxonomy" id="417178"/>
    <lineage>
        <taxon>Eukaryota</taxon>
        <taxon>Fungi</taxon>
        <taxon>Fungi incertae sedis</taxon>
        <taxon>Zoopagomycota</taxon>
        <taxon>Kickxellomycotina</taxon>
        <taxon>Kickxellomycetes</taxon>
        <taxon>Kickxellales</taxon>
        <taxon>Kickxellaceae</taxon>
        <taxon>Coemansia</taxon>
    </lineage>
</organism>
<reference evidence="3" key="1">
    <citation type="submission" date="2022-07" db="EMBL/GenBank/DDBJ databases">
        <title>Phylogenomic reconstructions and comparative analyses of Kickxellomycotina fungi.</title>
        <authorList>
            <person name="Reynolds N.K."/>
            <person name="Stajich J.E."/>
            <person name="Barry K."/>
            <person name="Grigoriev I.V."/>
            <person name="Crous P."/>
            <person name="Smith M.E."/>
        </authorList>
    </citation>
    <scope>NUCLEOTIDE SEQUENCE</scope>
    <source>
        <strain evidence="3">NRRL 3115</strain>
    </source>
</reference>
<dbReference type="InterPro" id="IPR011993">
    <property type="entry name" value="PH-like_dom_sf"/>
</dbReference>
<feature type="compositionally biased region" description="Low complexity" evidence="1">
    <location>
        <begin position="525"/>
        <end position="538"/>
    </location>
</feature>
<feature type="compositionally biased region" description="Basic and acidic residues" evidence="1">
    <location>
        <begin position="479"/>
        <end position="488"/>
    </location>
</feature>
<dbReference type="PROSITE" id="PS50003">
    <property type="entry name" value="PH_DOMAIN"/>
    <property type="match status" value="1"/>
</dbReference>
<feature type="region of interest" description="Disordered" evidence="1">
    <location>
        <begin position="430"/>
        <end position="549"/>
    </location>
</feature>
<feature type="compositionally biased region" description="Low complexity" evidence="1">
    <location>
        <begin position="1059"/>
        <end position="1078"/>
    </location>
</feature>
<dbReference type="Gene3D" id="2.30.29.30">
    <property type="entry name" value="Pleckstrin-homology domain (PH domain)/Phosphotyrosine-binding domain (PTB)"/>
    <property type="match status" value="1"/>
</dbReference>
<dbReference type="EMBL" id="JANBTW010000110">
    <property type="protein sequence ID" value="KAJ2671095.1"/>
    <property type="molecule type" value="Genomic_DNA"/>
</dbReference>
<proteinExistence type="predicted"/>
<dbReference type="Proteomes" id="UP001151518">
    <property type="component" value="Unassembled WGS sequence"/>
</dbReference>
<feature type="compositionally biased region" description="Basic residues" evidence="1">
    <location>
        <begin position="467"/>
        <end position="478"/>
    </location>
</feature>
<name>A0A9W8G1Z0_9FUNG</name>
<dbReference type="InterPro" id="IPR001849">
    <property type="entry name" value="PH_domain"/>
</dbReference>
<feature type="compositionally biased region" description="Polar residues" evidence="1">
    <location>
        <begin position="508"/>
        <end position="519"/>
    </location>
</feature>
<dbReference type="SUPFAM" id="SSF50729">
    <property type="entry name" value="PH domain-like"/>
    <property type="match status" value="1"/>
</dbReference>
<sequence length="1280" mass="138130">MSSAAVGMGSVASTASYFEVFRQKLYICGVIGKKNDRSADGKLYNMRKWTRWYVELRGPVLIFWNLLDPQLSAYLEDITAIVDGRVQPNSPEFERTVAHIKNIVLKPNFINITDAACSIVGKLKKRDSVWTLHSSGANRFYMQAVDDRAMNEWVRALRLACFEAAKLYEFYTSALINERYTGAISLLQRPTEYRVQVRFSGTNDWVPCMMAMQPSPLQIVFRSETTQAQVAVLRNTRNAYSIYPDNIDMVDTAVIAKLEGDCDIDSSIQPQLEDADGETTSSVVATSRAHGSYALVIFQSPPDMASALVEASAQAKLYNMPVSYTPDVLPSHDNLYLKVSDVADKSIEIMEPVTARRMLENLSSERCLKLEYTAVADNGAGYSTSGSTANVDTAANGVVLAKATQSKMPWDSDASSDELITPSTAVVSSAPVRADDKNSSKLIKKSAKQQPKPAEVDSEQETDSQSQKRHFRFLHKSGKSKENSRRDSAASSKESGGGVGKHLKRQSKQSSAGTVSSAKESTRDSTGGSVSQSSSAPSLPTPVQASATRGTFADEASQAIVNLKIVDSPPPNNNAAQFGSLDEQLNGSAANGQEVRQLAVSDTDSDSDAPLVGIASRGAQTLSAAYNNMQAQMAMQRGSIAMSAYGGPAQMQGGQLPMQQQPGMMQQMMPNTQSFYGANPGVGVSQMGQMYPLAQQQQMMYGQQDPNQMMMMGAGGNMQMSMQGAASVRGRPTTYMDPTGGANMWGQQQGMMGMGMGMGMDSVGGPLLTMEKKVDPIERPTGLVGAIATREQMKSEQKYRDSSSLMKERQMRRNQAMTMTSGAFGQPGGARIGGGAFPSMYGAPQGWADDTMSMMSGASGRAPYAHIAPSLSAEQLGGPYMRNTMYGGSAQMGMMVGMNNNMSMMNNNVAMNNMGMNNNMGMGMGMSGAAMMGANGASGDDDVVLSTYAGNNGRMSIAAPDVHPLRAAMQSGMSISSPHLASMNHYPQNGLQQFPMMQQQQQQQQQMQMQMQQSGMFNADQQRRMSMAGAGPSVAGMPRSNTFNTISPGAAPPFHAMNSRHSLASSTSGSAGSSGESSPLAMQNRLPASRWVKESSNLRIQSNMRSGSGDAKSSTMPRPRGATSSSTARANVTSVYELPGRSSKSRAAEKTLSFARPGASRSKDRYSSRFGNQSEDEEDEATTDSDNSNAGRATTHSGKLSKELKQFFNLFMDKCLDVKPYAWLEFATAFEAYKTFCSRNGLHRSDVANSSQFQDLMEAAEWQLKTKDNGVRSYYNACLV</sequence>
<dbReference type="AlphaFoldDB" id="A0A9W8G1Z0"/>
<feature type="domain" description="PH" evidence="2">
    <location>
        <begin position="24"/>
        <end position="162"/>
    </location>
</feature>
<protein>
    <recommendedName>
        <fullName evidence="2">PH domain-containing protein</fullName>
    </recommendedName>
</protein>
<evidence type="ECO:0000259" key="2">
    <source>
        <dbReference type="PROSITE" id="PS50003"/>
    </source>
</evidence>
<evidence type="ECO:0000313" key="4">
    <source>
        <dbReference type="Proteomes" id="UP001151518"/>
    </source>
</evidence>
<feature type="compositionally biased region" description="Polar residues" evidence="1">
    <location>
        <begin position="1094"/>
        <end position="1134"/>
    </location>
</feature>